<dbReference type="GeneID" id="41334640"/>
<proteinExistence type="predicted"/>
<keyword evidence="1" id="KW-0812">Transmembrane</keyword>
<evidence type="ECO:0000313" key="2">
    <source>
        <dbReference type="EMBL" id="AAZ44419.2"/>
    </source>
</evidence>
<evidence type="ECO:0000256" key="1">
    <source>
        <dbReference type="SAM" id="Phobius"/>
    </source>
</evidence>
<dbReference type="HOGENOM" id="CLU_556450_0_0_14"/>
<organism evidence="2 3">
    <name type="scientific">Mesomycoplasma hyopneumoniae (strain J / ATCC 25934 / NCTC 10110)</name>
    <name type="common">Mycoplasma hyopneumoniae</name>
    <dbReference type="NCBI Taxonomy" id="262719"/>
    <lineage>
        <taxon>Bacteria</taxon>
        <taxon>Bacillati</taxon>
        <taxon>Mycoplasmatota</taxon>
        <taxon>Mycoplasmoidales</taxon>
        <taxon>Metamycoplasmataceae</taxon>
        <taxon>Mesomycoplasma</taxon>
    </lineage>
</organism>
<gene>
    <name evidence="2" type="ordered locus">MHJ_0330</name>
</gene>
<feature type="transmembrane region" description="Helical" evidence="1">
    <location>
        <begin position="9"/>
        <end position="34"/>
    </location>
</feature>
<keyword evidence="1" id="KW-1133">Transmembrane helix</keyword>
<dbReference type="EMBL" id="AE017243">
    <property type="protein sequence ID" value="AAZ44419.2"/>
    <property type="molecule type" value="Genomic_DNA"/>
</dbReference>
<evidence type="ECO:0000313" key="3">
    <source>
        <dbReference type="Proteomes" id="UP000000548"/>
    </source>
</evidence>
<protein>
    <submittedName>
        <fullName evidence="2">Uncharacterized protein</fullName>
    </submittedName>
</protein>
<accession>Q4AA02</accession>
<name>Q4AA02_MESHJ</name>
<reference evidence="2 3" key="1">
    <citation type="journal article" date="2005" name="J. Bacteriol.">
        <title>Swine and poultry pathogens: the complete genome sequences of two strains of Mycoplasma hyopneumoniae and a strain of Mycoplasma synoviae.</title>
        <authorList>
            <person name="Vasconcelos A.T."/>
            <person name="Ferreira H.B."/>
            <person name="Bizarro C.V."/>
            <person name="Bonatto S.L."/>
            <person name="Carvalho M.O."/>
            <person name="Pinto P.M."/>
            <person name="Almeida D.F."/>
            <person name="Almeida L.G."/>
            <person name="Almeida R."/>
            <person name="Alves-Filho L."/>
            <person name="Assuncao E.N."/>
            <person name="Azevedo V.A."/>
            <person name="Bogo M.R."/>
            <person name="Brigido M.M."/>
            <person name="Brocchi M."/>
            <person name="Burity H.A."/>
            <person name="Camargo A.A."/>
            <person name="Camargo S.S."/>
            <person name="Carepo M.S."/>
            <person name="Carraro D.M."/>
            <person name="de Mattos Cascardo J.C."/>
            <person name="Castro L.A."/>
            <person name="Cavalcanti G."/>
            <person name="Chemale G."/>
            <person name="Collevatti R.G."/>
            <person name="Cunha C.W."/>
            <person name="Dallagiovanna B."/>
            <person name="Dambros B.P."/>
            <person name="Dellagostin O.A."/>
            <person name="Falcao C."/>
            <person name="Fantinatti-Garboggini F."/>
            <person name="Felipe M.S."/>
            <person name="Fiorentin L."/>
            <person name="Franco G.R."/>
            <person name="Freitas N.S."/>
            <person name="Frias D."/>
            <person name="Grangeiro T.B."/>
            <person name="Grisard E.C."/>
            <person name="Guimaraes C.T."/>
            <person name="Hungria M."/>
            <person name="Jardim S.N."/>
            <person name="Krieger M.A."/>
            <person name="Laurino J.P."/>
            <person name="Lima L.F."/>
            <person name="Lopes M.I."/>
            <person name="Loreto E.L."/>
            <person name="Madeira H.M."/>
            <person name="Manfio G.P."/>
            <person name="Maranhao A.Q."/>
            <person name="Martinkovics C.T."/>
            <person name="Medeiros S.R."/>
            <person name="Moreira M.A."/>
            <person name="Neiva M."/>
            <person name="Ramalho-Neto C.E."/>
            <person name="Nicolas M.F."/>
            <person name="Oliveira S.C."/>
            <person name="Paixao R.F."/>
            <person name="Pedrosa F.O."/>
            <person name="Pena S.D."/>
            <person name="Pereira M."/>
            <person name="Pereira-Ferrari L."/>
            <person name="Piffer I."/>
            <person name="Pinto L.S."/>
            <person name="Potrich D.P."/>
            <person name="Salim A.C."/>
            <person name="Santos F.R."/>
            <person name="Schmitt R."/>
            <person name="Schneider M.P."/>
            <person name="Schrank A."/>
            <person name="Schrank I.S."/>
            <person name="Schuck A.F."/>
            <person name="Seuanez H.N."/>
            <person name="Silva D.W."/>
            <person name="Silva R."/>
            <person name="Silva S.C."/>
            <person name="Soares C.M."/>
            <person name="Souza K.R."/>
            <person name="Souza R.C."/>
            <person name="Staats C.C."/>
            <person name="Steffens M.B."/>
            <person name="Teixeira S.M."/>
            <person name="Urmenyi T.P."/>
            <person name="Vainstein M.H."/>
            <person name="Zuccherato L.W."/>
            <person name="Simpson A.J."/>
            <person name="Zaha A."/>
        </authorList>
    </citation>
    <scope>NUCLEOTIDE SEQUENCE [LARGE SCALE GENOMIC DNA]</scope>
    <source>
        <strain evidence="3">J / ATCC 25934 / NCTC 10110</strain>
    </source>
</reference>
<keyword evidence="1" id="KW-0472">Membrane</keyword>
<dbReference type="RefSeq" id="WP_237697243.1">
    <property type="nucleotide sequence ID" value="NC_007295.1"/>
</dbReference>
<dbReference type="KEGG" id="mhj:MHJ_0330"/>
<dbReference type="eggNOG" id="ENOG5032G2Q">
    <property type="taxonomic scope" value="Bacteria"/>
</dbReference>
<sequence length="490" mass="57865">MDLKKYKKFFLIGFILTNLAAATAVSLGLILNIYNNYKNNLKNETQFKIKDDNNKFFSISDSKKITDLNKLLWLNNPYWYNILTKQPQKVDLLIQKYPLFENNLFDNSFNNNALRKLSSFFRSESAKNKDTMEFNLIWDQGQLKDKKIVDNFVVLDNKNDFVSFFSKLKIEKLSKRILSTPDFFKKKSIIIYIRPHDIADDSSFNSKSKISSLNPNHIFQNKQNNGKTSIISFDSKFDNFFRTGEKYRETGPPKVINYNFARASLFSNSTTTNFDIFYKIIDKSNKHVFDHSLDIHISNIEDLVLYNKIIRHKESNEFKKFLVKKQEIFKKNPFQLTRLYAMQGLDLSKQSTEENQIFSTLDQTKKFISNNSLLKSWDWGEAFHPSNLFINNDNNSEEFNKFILKKQNPKIIFDDQILYWQIEKDIIKIYTFNYKDLFPNFAVEPDNFIVNDLQKFEKIDIGNTDIKKLKYIKIKTLQEFNSLHNQIGTA</sequence>
<dbReference type="Proteomes" id="UP000000548">
    <property type="component" value="Chromosome"/>
</dbReference>
<dbReference type="AlphaFoldDB" id="Q4AA02"/>